<protein>
    <submittedName>
        <fullName evidence="2">2-dehydropantoate 2-reductase N-terminal domain-containing protein</fullName>
    </submittedName>
</protein>
<evidence type="ECO:0000259" key="1">
    <source>
        <dbReference type="Pfam" id="PF02558"/>
    </source>
</evidence>
<evidence type="ECO:0000313" key="3">
    <source>
        <dbReference type="Proteomes" id="UP001217838"/>
    </source>
</evidence>
<dbReference type="Pfam" id="PF02558">
    <property type="entry name" value="ApbA"/>
    <property type="match status" value="1"/>
</dbReference>
<dbReference type="RefSeq" id="WP_271998047.1">
    <property type="nucleotide sequence ID" value="NZ_JAQNDN010000004.1"/>
</dbReference>
<dbReference type="Gene3D" id="3.40.50.720">
    <property type="entry name" value="NAD(P)-binding Rossmann-like Domain"/>
    <property type="match status" value="1"/>
</dbReference>
<gene>
    <name evidence="2" type="ORF">POL58_13025</name>
</gene>
<dbReference type="SUPFAM" id="SSF51735">
    <property type="entry name" value="NAD(P)-binding Rossmann-fold domains"/>
    <property type="match status" value="1"/>
</dbReference>
<evidence type="ECO:0000313" key="2">
    <source>
        <dbReference type="EMBL" id="MDC0668673.1"/>
    </source>
</evidence>
<feature type="non-terminal residue" evidence="2">
    <location>
        <position position="134"/>
    </location>
</feature>
<dbReference type="Proteomes" id="UP001217838">
    <property type="component" value="Unassembled WGS sequence"/>
</dbReference>
<dbReference type="InterPro" id="IPR013332">
    <property type="entry name" value="KPR_N"/>
</dbReference>
<sequence>MKIAIVGPGGIGSTFAFQLARAGHDVTVVARGRRLEHLQRDGAIVTATGKRAPVQVAAALDATTPWDLVLVTVLVSQVEAVLPALAASAARTIMFMFNTFEPFDRLRYTVGEARFAFGFPAILASLDDGVLTTQ</sequence>
<dbReference type="EMBL" id="JAQNDN010000004">
    <property type="protein sequence ID" value="MDC0668673.1"/>
    <property type="molecule type" value="Genomic_DNA"/>
</dbReference>
<name>A0ABT5B4N4_9BACT</name>
<reference evidence="2 3" key="1">
    <citation type="submission" date="2022-11" db="EMBL/GenBank/DDBJ databases">
        <title>Minimal conservation of predation-associated metabolite biosynthetic gene clusters underscores biosynthetic potential of Myxococcota including descriptions for ten novel species: Archangium lansinium sp. nov., Myxococcus landrumus sp. nov., Nannocystis bai.</title>
        <authorList>
            <person name="Ahearne A."/>
            <person name="Stevens C."/>
            <person name="Dowd S."/>
        </authorList>
    </citation>
    <scope>NUCLEOTIDE SEQUENCE [LARGE SCALE GENOMIC DNA]</scope>
    <source>
        <strain evidence="2 3">NCELM</strain>
    </source>
</reference>
<feature type="domain" description="Ketopantoate reductase N-terminal" evidence="1">
    <location>
        <begin position="3"/>
        <end position="119"/>
    </location>
</feature>
<keyword evidence="3" id="KW-1185">Reference proteome</keyword>
<organism evidence="2 3">
    <name type="scientific">Nannocystis radixulma</name>
    <dbReference type="NCBI Taxonomy" id="2995305"/>
    <lineage>
        <taxon>Bacteria</taxon>
        <taxon>Pseudomonadati</taxon>
        <taxon>Myxococcota</taxon>
        <taxon>Polyangia</taxon>
        <taxon>Nannocystales</taxon>
        <taxon>Nannocystaceae</taxon>
        <taxon>Nannocystis</taxon>
    </lineage>
</organism>
<proteinExistence type="predicted"/>
<comment type="caution">
    <text evidence="2">The sequence shown here is derived from an EMBL/GenBank/DDBJ whole genome shotgun (WGS) entry which is preliminary data.</text>
</comment>
<dbReference type="InterPro" id="IPR036291">
    <property type="entry name" value="NAD(P)-bd_dom_sf"/>
</dbReference>
<accession>A0ABT5B4N4</accession>